<evidence type="ECO:0000256" key="3">
    <source>
        <dbReference type="ARBA" id="ARBA00022475"/>
    </source>
</evidence>
<feature type="domain" description="Cation/H+ exchanger transmembrane" evidence="11">
    <location>
        <begin position="29"/>
        <end position="463"/>
    </location>
</feature>
<protein>
    <submittedName>
        <fullName evidence="12">Sodium:proton antiporter</fullName>
    </submittedName>
</protein>
<feature type="transmembrane region" description="Helical" evidence="10">
    <location>
        <begin position="412"/>
        <end position="432"/>
    </location>
</feature>
<keyword evidence="7" id="KW-0406">Ion transport</keyword>
<reference evidence="12 13" key="1">
    <citation type="submission" date="2021-01" db="EMBL/GenBank/DDBJ databases">
        <title>Genome seq and assembly of Nocardiodes sp. G10.</title>
        <authorList>
            <person name="Chhetri G."/>
        </authorList>
    </citation>
    <scope>NUCLEOTIDE SEQUENCE [LARGE SCALE GENOMIC DNA]</scope>
    <source>
        <strain evidence="12 13">G10</strain>
    </source>
</reference>
<organism evidence="12 13">
    <name type="scientific">Nocardioides baculatus</name>
    <dbReference type="NCBI Taxonomy" id="2801337"/>
    <lineage>
        <taxon>Bacteria</taxon>
        <taxon>Bacillati</taxon>
        <taxon>Actinomycetota</taxon>
        <taxon>Actinomycetes</taxon>
        <taxon>Propionibacteriales</taxon>
        <taxon>Nocardioidaceae</taxon>
        <taxon>Nocardioides</taxon>
    </lineage>
</organism>
<evidence type="ECO:0000313" key="13">
    <source>
        <dbReference type="Proteomes" id="UP000636918"/>
    </source>
</evidence>
<sequence>MCYVTARVRTSRSRLAAVELLTLAIAALMAIVVAAVLSRRTGIATPLVLLVVGIVFSLVPSTPEFTLEPDWILLGALPPLLYATAVQVPVIDLRRSLGMITWLSVTLVVVSALVVGAVVHLVVPEVSFAAGVALGAVVSPTDAVAATAIGKRLGLPHRLMTVLEGESLFNDASALVVLRTALLAITAGFSLGDAVVDFARAVVLAIVIGFVVGHATVWLRSKLADPVLMTAVSFIVPFLAFLPAEEAEASGVVAVVVAGLVTGHHGSRRFTARERLTERTNWLTLQFLVENGVFLLMGLQVEGLLRDLDESNSTPTEVVVVAALVLGVLLVLRTAFVAVQVLAARRRQPRLDAMRERLSSISDRVDSMAAEPRVASERGQRRMSQFRRRVQRGQADVDYQESEPVTARGGVVLSWAGMRGVVTLAAALTIGTEVEERTLLITVAFVVAVTSLLLYGGTLPLLIRTLGVSGADPGDTRDEVIDLFGDITRTASQALGPLDALVVDGQAIDPEVATESLAWLDRIEERRGDTTPEALTLASQRMLLHRHYISLMRDALHEEQAIGAYSTAALTQASALIDAQELRLER</sequence>
<proteinExistence type="predicted"/>
<keyword evidence="8 10" id="KW-0472">Membrane</keyword>
<evidence type="ECO:0000256" key="9">
    <source>
        <dbReference type="ARBA" id="ARBA00023201"/>
    </source>
</evidence>
<keyword evidence="6" id="KW-0915">Sodium</keyword>
<feature type="transmembrane region" description="Helical" evidence="10">
    <location>
        <begin position="249"/>
        <end position="267"/>
    </location>
</feature>
<dbReference type="Gene3D" id="6.10.140.1330">
    <property type="match status" value="1"/>
</dbReference>
<feature type="transmembrane region" description="Helical" evidence="10">
    <location>
        <begin position="279"/>
        <end position="299"/>
    </location>
</feature>
<feature type="transmembrane region" description="Helical" evidence="10">
    <location>
        <begin position="71"/>
        <end position="90"/>
    </location>
</feature>
<keyword evidence="9" id="KW-0739">Sodium transport</keyword>
<evidence type="ECO:0000256" key="7">
    <source>
        <dbReference type="ARBA" id="ARBA00023065"/>
    </source>
</evidence>
<keyword evidence="13" id="KW-1185">Reference proteome</keyword>
<evidence type="ECO:0000256" key="6">
    <source>
        <dbReference type="ARBA" id="ARBA00023053"/>
    </source>
</evidence>
<feature type="transmembrane region" description="Helical" evidence="10">
    <location>
        <begin position="198"/>
        <end position="219"/>
    </location>
</feature>
<evidence type="ECO:0000256" key="10">
    <source>
        <dbReference type="SAM" id="Phobius"/>
    </source>
</evidence>
<feature type="transmembrane region" description="Helical" evidence="10">
    <location>
        <begin position="438"/>
        <end position="456"/>
    </location>
</feature>
<keyword evidence="5 10" id="KW-1133">Transmembrane helix</keyword>
<evidence type="ECO:0000256" key="1">
    <source>
        <dbReference type="ARBA" id="ARBA00004651"/>
    </source>
</evidence>
<feature type="transmembrane region" description="Helical" evidence="10">
    <location>
        <begin position="171"/>
        <end position="192"/>
    </location>
</feature>
<evidence type="ECO:0000256" key="2">
    <source>
        <dbReference type="ARBA" id="ARBA00022448"/>
    </source>
</evidence>
<feature type="transmembrane region" description="Helical" evidence="10">
    <location>
        <begin position="15"/>
        <end position="36"/>
    </location>
</feature>
<comment type="subcellular location">
    <subcellularLocation>
        <location evidence="1">Cell membrane</location>
        <topology evidence="1">Multi-pass membrane protein</topology>
    </subcellularLocation>
</comment>
<dbReference type="Pfam" id="PF00999">
    <property type="entry name" value="Na_H_Exchanger"/>
    <property type="match status" value="1"/>
</dbReference>
<dbReference type="InterPro" id="IPR006153">
    <property type="entry name" value="Cation/H_exchanger_TM"/>
</dbReference>
<feature type="transmembrane region" description="Helical" evidence="10">
    <location>
        <begin position="43"/>
        <end position="59"/>
    </location>
</feature>
<evidence type="ECO:0000256" key="8">
    <source>
        <dbReference type="ARBA" id="ARBA00023136"/>
    </source>
</evidence>
<feature type="transmembrane region" description="Helical" evidence="10">
    <location>
        <begin position="319"/>
        <end position="344"/>
    </location>
</feature>
<evidence type="ECO:0000256" key="5">
    <source>
        <dbReference type="ARBA" id="ARBA00022989"/>
    </source>
</evidence>
<keyword evidence="2" id="KW-0813">Transport</keyword>
<feature type="transmembrane region" description="Helical" evidence="10">
    <location>
        <begin position="102"/>
        <end position="122"/>
    </location>
</feature>
<dbReference type="Proteomes" id="UP000636918">
    <property type="component" value="Unassembled WGS sequence"/>
</dbReference>
<dbReference type="InterPro" id="IPR018422">
    <property type="entry name" value="Cation/H_exchanger_CPA1"/>
</dbReference>
<dbReference type="EMBL" id="JAERSG010000003">
    <property type="protein sequence ID" value="MBL0747949.1"/>
    <property type="molecule type" value="Genomic_DNA"/>
</dbReference>
<evidence type="ECO:0000313" key="12">
    <source>
        <dbReference type="EMBL" id="MBL0747949.1"/>
    </source>
</evidence>
<name>A0ABS1L8D9_9ACTN</name>
<comment type="caution">
    <text evidence="12">The sequence shown here is derived from an EMBL/GenBank/DDBJ whole genome shotgun (WGS) entry which is preliminary data.</text>
</comment>
<dbReference type="PANTHER" id="PTHR10110">
    <property type="entry name" value="SODIUM/HYDROGEN EXCHANGER"/>
    <property type="match status" value="1"/>
</dbReference>
<evidence type="ECO:0000256" key="4">
    <source>
        <dbReference type="ARBA" id="ARBA00022692"/>
    </source>
</evidence>
<keyword evidence="4 10" id="KW-0812">Transmembrane</keyword>
<evidence type="ECO:0000259" key="11">
    <source>
        <dbReference type="Pfam" id="PF00999"/>
    </source>
</evidence>
<gene>
    <name evidence="12" type="ORF">JI751_10035</name>
</gene>
<accession>A0ABS1L8D9</accession>
<keyword evidence="3" id="KW-1003">Cell membrane</keyword>
<dbReference type="PANTHER" id="PTHR10110:SF86">
    <property type="entry name" value="SODIUM_HYDROGEN EXCHANGER 7"/>
    <property type="match status" value="1"/>
</dbReference>